<dbReference type="KEGG" id="sphc:CVN68_20755"/>
<dbReference type="GO" id="GO:0006354">
    <property type="term" value="P:DNA-templated transcription elongation"/>
    <property type="evidence" value="ECO:0007669"/>
    <property type="project" value="TreeGrafter"/>
</dbReference>
<protein>
    <submittedName>
        <fullName evidence="2">Transcription elongation factor GreAB</fullName>
    </submittedName>
</protein>
<dbReference type="AlphaFoldDB" id="A0A2K8MJQ9"/>
<dbReference type="InterPro" id="IPR036953">
    <property type="entry name" value="GreA/GreB_C_sf"/>
</dbReference>
<evidence type="ECO:0000259" key="1">
    <source>
        <dbReference type="Pfam" id="PF01272"/>
    </source>
</evidence>
<dbReference type="EMBL" id="CP024923">
    <property type="protein sequence ID" value="ATY34085.1"/>
    <property type="molecule type" value="Genomic_DNA"/>
</dbReference>
<keyword evidence="3" id="KW-1185">Reference proteome</keyword>
<keyword evidence="2" id="KW-0648">Protein biosynthesis</keyword>
<dbReference type="GO" id="GO:0070063">
    <property type="term" value="F:RNA polymerase binding"/>
    <property type="evidence" value="ECO:0007669"/>
    <property type="project" value="InterPro"/>
</dbReference>
<dbReference type="RefSeq" id="WP_100283876.1">
    <property type="nucleotide sequence ID" value="NZ_CP024923.1"/>
</dbReference>
<dbReference type="Proteomes" id="UP000229081">
    <property type="component" value="Chromosome"/>
</dbReference>
<dbReference type="PANTHER" id="PTHR30437">
    <property type="entry name" value="TRANSCRIPTION ELONGATION FACTOR GREA"/>
    <property type="match status" value="1"/>
</dbReference>
<dbReference type="PANTHER" id="PTHR30437:SF5">
    <property type="entry name" value="REGULATOR OF NUCLEOSIDE DIPHOSPHATE KINASE"/>
    <property type="match status" value="1"/>
</dbReference>
<dbReference type="OrthoDB" id="192847at2"/>
<keyword evidence="2" id="KW-0251">Elongation factor</keyword>
<gene>
    <name evidence="2" type="ORF">CVN68_20755</name>
</gene>
<sequence>MNNLHKAASRPPIQMIDAEAETLTDLALSVERRMPAVSALLLREAERARLHNAAKIPADVVTMGSQVEFLDDSSDGRRTVTLVYPRDADIAEGRISILTPVGAALIGLRAGQSILWPDRCLTVLDVRQCRQRAH</sequence>
<dbReference type="GO" id="GO:0003677">
    <property type="term" value="F:DNA binding"/>
    <property type="evidence" value="ECO:0007669"/>
    <property type="project" value="InterPro"/>
</dbReference>
<reference evidence="2 3" key="1">
    <citation type="submission" date="2017-11" db="EMBL/GenBank/DDBJ databases">
        <title>Complete genome sequence of Sphingomonas sp. Strain Cra20, a psychrotolerant potential plant growth promoting rhizobacteria.</title>
        <authorList>
            <person name="Luo Y."/>
        </authorList>
    </citation>
    <scope>NUCLEOTIDE SEQUENCE [LARGE SCALE GENOMIC DNA]</scope>
    <source>
        <strain evidence="2 3">Cra20</strain>
    </source>
</reference>
<dbReference type="NCBIfam" id="NF004396">
    <property type="entry name" value="PRK05753.1"/>
    <property type="match status" value="1"/>
</dbReference>
<dbReference type="GO" id="GO:0003746">
    <property type="term" value="F:translation elongation factor activity"/>
    <property type="evidence" value="ECO:0007669"/>
    <property type="project" value="UniProtKB-KW"/>
</dbReference>
<name>A0A2K8MJQ9_9SPHN</name>
<dbReference type="GO" id="GO:0032784">
    <property type="term" value="P:regulation of DNA-templated transcription elongation"/>
    <property type="evidence" value="ECO:0007669"/>
    <property type="project" value="InterPro"/>
</dbReference>
<feature type="domain" description="Transcription elongation factor GreA/GreB C-terminal" evidence="1">
    <location>
        <begin position="57"/>
        <end position="117"/>
    </location>
</feature>
<dbReference type="Pfam" id="PF01272">
    <property type="entry name" value="GreA_GreB"/>
    <property type="match status" value="1"/>
</dbReference>
<organism evidence="2 3">
    <name type="scientific">Sphingomonas psychrotolerans</name>
    <dbReference type="NCBI Taxonomy" id="1327635"/>
    <lineage>
        <taxon>Bacteria</taxon>
        <taxon>Pseudomonadati</taxon>
        <taxon>Pseudomonadota</taxon>
        <taxon>Alphaproteobacteria</taxon>
        <taxon>Sphingomonadales</taxon>
        <taxon>Sphingomonadaceae</taxon>
        <taxon>Sphingomonas</taxon>
    </lineage>
</organism>
<dbReference type="SUPFAM" id="SSF54534">
    <property type="entry name" value="FKBP-like"/>
    <property type="match status" value="1"/>
</dbReference>
<evidence type="ECO:0000313" key="2">
    <source>
        <dbReference type="EMBL" id="ATY34085.1"/>
    </source>
</evidence>
<dbReference type="Gene3D" id="3.10.50.30">
    <property type="entry name" value="Transcription elongation factor, GreA/GreB, C-terminal domain"/>
    <property type="match status" value="1"/>
</dbReference>
<proteinExistence type="predicted"/>
<accession>A0A2K8MJQ9</accession>
<dbReference type="InterPro" id="IPR001437">
    <property type="entry name" value="Tscrpt_elong_fac_GreA/B_C"/>
</dbReference>
<evidence type="ECO:0000313" key="3">
    <source>
        <dbReference type="Proteomes" id="UP000229081"/>
    </source>
</evidence>
<dbReference type="InterPro" id="IPR023459">
    <property type="entry name" value="Tscrpt_elong_fac_GreA/B_fam"/>
</dbReference>